<keyword evidence="2" id="KW-1185">Reference proteome</keyword>
<gene>
    <name evidence="1" type="ORF">LEL_07684</name>
</gene>
<dbReference type="Proteomes" id="UP000076881">
    <property type="component" value="Unassembled WGS sequence"/>
</dbReference>
<reference evidence="1 2" key="1">
    <citation type="journal article" date="2016" name="Genome Biol. Evol.">
        <title>Divergent and convergent evolution of fungal pathogenicity.</title>
        <authorList>
            <person name="Shang Y."/>
            <person name="Xiao G."/>
            <person name="Zheng P."/>
            <person name="Cen K."/>
            <person name="Zhan S."/>
            <person name="Wang C."/>
        </authorList>
    </citation>
    <scope>NUCLEOTIDE SEQUENCE [LARGE SCALE GENOMIC DNA]</scope>
    <source>
        <strain evidence="1 2">RCEF 1005</strain>
    </source>
</reference>
<dbReference type="EMBL" id="AZHF01000005">
    <property type="protein sequence ID" value="OAA75696.1"/>
    <property type="molecule type" value="Genomic_DNA"/>
</dbReference>
<proteinExistence type="predicted"/>
<name>A0A168FW75_CORDF</name>
<sequence>MMPKTAASTPALQLTTTALPLSFGFFVGVAPPAVPESVAADEPAGLVLDWLGWLVPSAEEPALDSVVVVAVPASVSLRPALGTRRARRRRRPHAARVGAVLRAHALRVVAPGARLAAQLHALGKLAKERRAVARACAHAHAALRRRALGPTRAAPIAVAARRLARVAVVLLRASVEKGGGGCDLGFPCLQDGVAEGCLR</sequence>
<evidence type="ECO:0000313" key="2">
    <source>
        <dbReference type="Proteomes" id="UP000076881"/>
    </source>
</evidence>
<dbReference type="AlphaFoldDB" id="A0A168FW75"/>
<evidence type="ECO:0000313" key="1">
    <source>
        <dbReference type="EMBL" id="OAA75696.1"/>
    </source>
</evidence>
<protein>
    <submittedName>
        <fullName evidence="1">Uncharacterized protein</fullName>
    </submittedName>
</protein>
<accession>A0A168FW75</accession>
<organism evidence="1 2">
    <name type="scientific">Akanthomyces lecanii RCEF 1005</name>
    <dbReference type="NCBI Taxonomy" id="1081108"/>
    <lineage>
        <taxon>Eukaryota</taxon>
        <taxon>Fungi</taxon>
        <taxon>Dikarya</taxon>
        <taxon>Ascomycota</taxon>
        <taxon>Pezizomycotina</taxon>
        <taxon>Sordariomycetes</taxon>
        <taxon>Hypocreomycetidae</taxon>
        <taxon>Hypocreales</taxon>
        <taxon>Cordycipitaceae</taxon>
        <taxon>Akanthomyces</taxon>
        <taxon>Cordyceps confragosa</taxon>
    </lineage>
</organism>
<comment type="caution">
    <text evidence="1">The sequence shown here is derived from an EMBL/GenBank/DDBJ whole genome shotgun (WGS) entry which is preliminary data.</text>
</comment>